<keyword evidence="3" id="KW-1185">Reference proteome</keyword>
<feature type="chain" id="PRO_5016020645" description="DUF4852 domain-containing protein" evidence="1">
    <location>
        <begin position="21"/>
        <end position="250"/>
    </location>
</feature>
<proteinExistence type="predicted"/>
<feature type="signal peptide" evidence="1">
    <location>
        <begin position="1"/>
        <end position="20"/>
    </location>
</feature>
<protein>
    <recommendedName>
        <fullName evidence="4">DUF4852 domain-containing protein</fullName>
    </recommendedName>
</protein>
<dbReference type="EMBL" id="QDDL01000008">
    <property type="protein sequence ID" value="PVZ66343.1"/>
    <property type="molecule type" value="Genomic_DNA"/>
</dbReference>
<organism evidence="2 3">
    <name type="scientific">Pelagibaculum spongiae</name>
    <dbReference type="NCBI Taxonomy" id="2080658"/>
    <lineage>
        <taxon>Bacteria</taxon>
        <taxon>Pseudomonadati</taxon>
        <taxon>Pseudomonadota</taxon>
        <taxon>Gammaproteobacteria</taxon>
        <taxon>Oceanospirillales</taxon>
        <taxon>Pelagibaculum</taxon>
    </lineage>
</organism>
<dbReference type="OrthoDB" id="6196019at2"/>
<evidence type="ECO:0008006" key="4">
    <source>
        <dbReference type="Google" id="ProtNLM"/>
    </source>
</evidence>
<dbReference type="Proteomes" id="UP000244906">
    <property type="component" value="Unassembled WGS sequence"/>
</dbReference>
<keyword evidence="1" id="KW-0732">Signal</keyword>
<dbReference type="InterPro" id="IPR032325">
    <property type="entry name" value="DUF4852"/>
</dbReference>
<evidence type="ECO:0000313" key="2">
    <source>
        <dbReference type="EMBL" id="PVZ66343.1"/>
    </source>
</evidence>
<name>A0A2V1GRE9_9GAMM</name>
<comment type="caution">
    <text evidence="2">The sequence shown here is derived from an EMBL/GenBank/DDBJ whole genome shotgun (WGS) entry which is preliminary data.</text>
</comment>
<dbReference type="Pfam" id="PF16144">
    <property type="entry name" value="DUF4852"/>
    <property type="match status" value="1"/>
</dbReference>
<dbReference type="AlphaFoldDB" id="A0A2V1GRE9"/>
<evidence type="ECO:0000313" key="3">
    <source>
        <dbReference type="Proteomes" id="UP000244906"/>
    </source>
</evidence>
<evidence type="ECO:0000256" key="1">
    <source>
        <dbReference type="SAM" id="SignalP"/>
    </source>
</evidence>
<gene>
    <name evidence="2" type="ORF">DC094_16735</name>
</gene>
<reference evidence="2 3" key="1">
    <citation type="submission" date="2018-04" db="EMBL/GenBank/DDBJ databases">
        <title>Thalassorhabdus spongiae gen. nov., sp. nov., isolated from a marine sponge in South-West Iceland.</title>
        <authorList>
            <person name="Knobloch S."/>
            <person name="Daussin A."/>
            <person name="Johannsson R."/>
            <person name="Marteinsson V.T."/>
        </authorList>
    </citation>
    <scope>NUCLEOTIDE SEQUENCE [LARGE SCALE GENOMIC DNA]</scope>
    <source>
        <strain evidence="2 3">Hp12</strain>
    </source>
</reference>
<accession>A0A2V1GRE9</accession>
<dbReference type="PROSITE" id="PS51257">
    <property type="entry name" value="PROKAR_LIPOPROTEIN"/>
    <property type="match status" value="1"/>
</dbReference>
<dbReference type="RefSeq" id="WP_116688263.1">
    <property type="nucleotide sequence ID" value="NZ_CAWNYD010000008.1"/>
</dbReference>
<sequence length="250" mass="28201">MRATRIVILLLVSMISLGCASNGSHMYVEGKCISCWNNPITQETLDYATAGANNYPLLSWKEMMLEGLARKKPRDLAPYGADYLQHQIGLKAHSLKNNEIAYQKAVNRSVRDLGAALNQHKLKTAYQITVSSQIGKYNFANQEFPIRLAKKFKLQGGSNIATLPRHITVLVENQDALPNLKMDADTAESFLDGRNSSKGLYLRYIIEITEMVTERTFKARVREIQFIDVRPSSVTSVNKEKHQPFLVKKI</sequence>